<evidence type="ECO:0000256" key="5">
    <source>
        <dbReference type="ARBA" id="ARBA00023157"/>
    </source>
</evidence>
<dbReference type="PANTHER" id="PTHR12011">
    <property type="entry name" value="ADHESION G-PROTEIN COUPLED RECEPTOR"/>
    <property type="match status" value="1"/>
</dbReference>
<evidence type="ECO:0000256" key="1">
    <source>
        <dbReference type="ARBA" id="ARBA00004141"/>
    </source>
</evidence>
<keyword evidence="5" id="KW-1015">Disulfide bond</keyword>
<dbReference type="Pfam" id="PF00002">
    <property type="entry name" value="7tm_2"/>
    <property type="match status" value="1"/>
</dbReference>
<evidence type="ECO:0000256" key="2">
    <source>
        <dbReference type="ARBA" id="ARBA00022692"/>
    </source>
</evidence>
<dbReference type="GO" id="GO:0007166">
    <property type="term" value="P:cell surface receptor signaling pathway"/>
    <property type="evidence" value="ECO:0007669"/>
    <property type="project" value="InterPro"/>
</dbReference>
<feature type="transmembrane region" description="Helical" evidence="6">
    <location>
        <begin position="278"/>
        <end position="299"/>
    </location>
</feature>
<dbReference type="InterPro" id="IPR000832">
    <property type="entry name" value="GPCR_2_secretin-like"/>
</dbReference>
<feature type="transmembrane region" description="Helical" evidence="6">
    <location>
        <begin position="319"/>
        <end position="343"/>
    </location>
</feature>
<evidence type="ECO:0000313" key="9">
    <source>
        <dbReference type="EMBL" id="KAK3511082.1"/>
    </source>
</evidence>
<accession>A0AAE0UNF5</accession>
<dbReference type="InterPro" id="IPR000203">
    <property type="entry name" value="GPS"/>
</dbReference>
<protein>
    <recommendedName>
        <fullName evidence="11">Adhesion G protein-coupled receptor E3-like</fullName>
    </recommendedName>
</protein>
<dbReference type="SMART" id="SM00303">
    <property type="entry name" value="GPS"/>
    <property type="match status" value="1"/>
</dbReference>
<dbReference type="InterPro" id="IPR046338">
    <property type="entry name" value="GAIN_dom_sf"/>
</dbReference>
<feature type="transmembrane region" description="Helical" evidence="6">
    <location>
        <begin position="394"/>
        <end position="413"/>
    </location>
</feature>
<feature type="transmembrane region" description="Helical" evidence="6">
    <location>
        <begin position="249"/>
        <end position="271"/>
    </location>
</feature>
<dbReference type="GO" id="GO:0005886">
    <property type="term" value="C:plasma membrane"/>
    <property type="evidence" value="ECO:0007669"/>
    <property type="project" value="TreeGrafter"/>
</dbReference>
<proteinExistence type="predicted"/>
<dbReference type="PROSITE" id="PS50221">
    <property type="entry name" value="GAIN_B"/>
    <property type="match status" value="1"/>
</dbReference>
<dbReference type="EMBL" id="JAUCMX010000025">
    <property type="protein sequence ID" value="KAK3511082.1"/>
    <property type="molecule type" value="Genomic_DNA"/>
</dbReference>
<dbReference type="InterPro" id="IPR017981">
    <property type="entry name" value="GPCR_2-like_7TM"/>
</dbReference>
<evidence type="ECO:0000259" key="8">
    <source>
        <dbReference type="PROSITE" id="PS50261"/>
    </source>
</evidence>
<dbReference type="PANTHER" id="PTHR12011:SF469">
    <property type="entry name" value="ADHESION G PROTEIN-COUPLED RECEPTOR E1-RELATED"/>
    <property type="match status" value="1"/>
</dbReference>
<dbReference type="InterPro" id="IPR057244">
    <property type="entry name" value="GAIN_B"/>
</dbReference>
<dbReference type="AlphaFoldDB" id="A0AAE0UNF5"/>
<keyword evidence="10" id="KW-1185">Reference proteome</keyword>
<evidence type="ECO:0000256" key="4">
    <source>
        <dbReference type="ARBA" id="ARBA00023136"/>
    </source>
</evidence>
<dbReference type="GO" id="GO:0007189">
    <property type="term" value="P:adenylate cyclase-activating G protein-coupled receptor signaling pathway"/>
    <property type="evidence" value="ECO:0007669"/>
    <property type="project" value="TreeGrafter"/>
</dbReference>
<feature type="transmembrane region" description="Helical" evidence="6">
    <location>
        <begin position="363"/>
        <end position="382"/>
    </location>
</feature>
<name>A0AAE0UNF5_9TELE</name>
<feature type="non-terminal residue" evidence="9">
    <location>
        <position position="479"/>
    </location>
</feature>
<feature type="domain" description="G-protein coupled receptors family 2 profile 2" evidence="8">
    <location>
        <begin position="247"/>
        <end position="378"/>
    </location>
</feature>
<evidence type="ECO:0000313" key="10">
    <source>
        <dbReference type="Proteomes" id="UP001274896"/>
    </source>
</evidence>
<dbReference type="Gene3D" id="2.60.220.50">
    <property type="match status" value="1"/>
</dbReference>
<dbReference type="GO" id="GO:0004930">
    <property type="term" value="F:G protein-coupled receptor activity"/>
    <property type="evidence" value="ECO:0007669"/>
    <property type="project" value="InterPro"/>
</dbReference>
<evidence type="ECO:0000259" key="7">
    <source>
        <dbReference type="PROSITE" id="PS50221"/>
    </source>
</evidence>
<feature type="domain" description="GAIN-B" evidence="7">
    <location>
        <begin position="65"/>
        <end position="238"/>
    </location>
</feature>
<dbReference type="Pfam" id="PF01825">
    <property type="entry name" value="GPS"/>
    <property type="match status" value="1"/>
</dbReference>
<dbReference type="PROSITE" id="PS50261">
    <property type="entry name" value="G_PROTEIN_RECEP_F2_4"/>
    <property type="match status" value="1"/>
</dbReference>
<evidence type="ECO:0000256" key="6">
    <source>
        <dbReference type="SAM" id="Phobius"/>
    </source>
</evidence>
<comment type="subcellular location">
    <subcellularLocation>
        <location evidence="1">Membrane</location>
        <topology evidence="1">Multi-pass membrane protein</topology>
    </subcellularLocation>
</comment>
<reference evidence="9" key="1">
    <citation type="submission" date="2023-06" db="EMBL/GenBank/DDBJ databases">
        <title>Male Hemibagrus guttatus genome.</title>
        <authorList>
            <person name="Bian C."/>
        </authorList>
    </citation>
    <scope>NUCLEOTIDE SEQUENCE</scope>
    <source>
        <strain evidence="9">Male_cb2023</strain>
        <tissue evidence="9">Muscle</tissue>
    </source>
</reference>
<organism evidence="9 10">
    <name type="scientific">Hemibagrus guttatus</name>
    <dbReference type="NCBI Taxonomy" id="175788"/>
    <lineage>
        <taxon>Eukaryota</taxon>
        <taxon>Metazoa</taxon>
        <taxon>Chordata</taxon>
        <taxon>Craniata</taxon>
        <taxon>Vertebrata</taxon>
        <taxon>Euteleostomi</taxon>
        <taxon>Actinopterygii</taxon>
        <taxon>Neopterygii</taxon>
        <taxon>Teleostei</taxon>
        <taxon>Ostariophysi</taxon>
        <taxon>Siluriformes</taxon>
        <taxon>Bagridae</taxon>
        <taxon>Hemibagrus</taxon>
    </lineage>
</organism>
<dbReference type="Proteomes" id="UP001274896">
    <property type="component" value="Unassembled WGS sequence"/>
</dbReference>
<evidence type="ECO:0000256" key="3">
    <source>
        <dbReference type="ARBA" id="ARBA00022989"/>
    </source>
</evidence>
<keyword evidence="3 6" id="KW-1133">Transmembrane helix</keyword>
<keyword evidence="2 6" id="KW-0812">Transmembrane</keyword>
<keyword evidence="4 6" id="KW-0472">Membrane</keyword>
<evidence type="ECO:0008006" key="11">
    <source>
        <dbReference type="Google" id="ProtNLM"/>
    </source>
</evidence>
<gene>
    <name evidence="9" type="ORF">QTP70_030149</name>
</gene>
<comment type="caution">
    <text evidence="9">The sequence shown here is derived from an EMBL/GenBank/DDBJ whole genome shotgun (WGS) entry which is preliminary data.</text>
</comment>
<dbReference type="Gene3D" id="1.20.1070.10">
    <property type="entry name" value="Rhodopsin 7-helix transmembrane proteins"/>
    <property type="match status" value="2"/>
</dbReference>
<sequence>TAECIEQFLNNIDQLLNNTGPLEQKTVELYLVLVMNVTSVIENFNDSLLISLGNKVLAVTEKLVSSLVTPTETQNTTSINLSDLEARVYSVGKMTSLTEIPPLNMTNSSLSIDLIGISKKNNGSAAVVFVSYNNMATILKPSFFNLTSQMNTNEISMSAVVSATLPITASKRLTKPVQFAFKHAEALGQAANVFCVYWKDTEWVEDGCRVTDKKSTYTVCSCTHLSTFALIMHTDPDKIPRDADDVIELINTVGVSVGLLFLFLTILTLAVCQRGPKVTNVALLNLSMSLFFAHLVFLLTKQYQENVKKSQFSQLCEVLAGATHFLFLSAFVWMFIEAVLLYICVKNLSRIRSKQLEVLNWKCMLVIGYVIPLVLVGITSGLKPDAYSIDRSLVLKTLLQFVILGCPWVLGFFTEQDKMIKIIFLFLNSQQGTFIFIVHCVLNQEIRQQYRKWWAGLCHCSKYKSMSEVQNKASHSHTN</sequence>